<keyword evidence="2" id="KW-1185">Reference proteome</keyword>
<sequence>MNGKILDFRKKSRLKYHDDGLANILAILKRKHVETYHHSVRVGRISQALAHILKFSQEEQEKLLLGCLLHDIGKLMIPNDILDSDKRLTEDQWRIMKLHPIIGTELVSSLLPLSEEILSIIRHHHERWDGTGYPAGLKGEEIPLNARICAVADAFDSMVSHRPYNDLKSFEEALQELQEHVETQFDTAIVIKFSCILNRVRDIYPQERREQTDYFV</sequence>
<dbReference type="EC" id="3.1.4.-" evidence="1"/>
<evidence type="ECO:0000313" key="2">
    <source>
        <dbReference type="Proteomes" id="UP001631969"/>
    </source>
</evidence>
<accession>A0ACC7NSK7</accession>
<protein>
    <submittedName>
        <fullName evidence="1">HD-GYP domain-containing protein</fullName>
        <ecNumber evidence="1">3.1.4.-</ecNumber>
    </submittedName>
</protein>
<keyword evidence="1" id="KW-0378">Hydrolase</keyword>
<dbReference type="Proteomes" id="UP001631969">
    <property type="component" value="Unassembled WGS sequence"/>
</dbReference>
<gene>
    <name evidence="1" type="ORF">ACI1P1_05195</name>
</gene>
<organism evidence="1 2">
    <name type="scientific">Paenibacillus mesotrionivorans</name>
    <dbReference type="NCBI Taxonomy" id="3160968"/>
    <lineage>
        <taxon>Bacteria</taxon>
        <taxon>Bacillati</taxon>
        <taxon>Bacillota</taxon>
        <taxon>Bacilli</taxon>
        <taxon>Bacillales</taxon>
        <taxon>Paenibacillaceae</taxon>
        <taxon>Paenibacillus</taxon>
    </lineage>
</organism>
<proteinExistence type="predicted"/>
<dbReference type="EMBL" id="JBJURJ010000003">
    <property type="protein sequence ID" value="MFM9327696.1"/>
    <property type="molecule type" value="Genomic_DNA"/>
</dbReference>
<evidence type="ECO:0000313" key="1">
    <source>
        <dbReference type="EMBL" id="MFM9327696.1"/>
    </source>
</evidence>
<reference evidence="1" key="1">
    <citation type="submission" date="2024-12" db="EMBL/GenBank/DDBJ databases">
        <authorList>
            <person name="Wu N."/>
        </authorList>
    </citation>
    <scope>NUCLEOTIDE SEQUENCE</scope>
    <source>
        <strain evidence="1">P15</strain>
    </source>
</reference>
<name>A0ACC7NSK7_9BACL</name>
<comment type="caution">
    <text evidence="1">The sequence shown here is derived from an EMBL/GenBank/DDBJ whole genome shotgun (WGS) entry which is preliminary data.</text>
</comment>